<dbReference type="AlphaFoldDB" id="A0A2S0QAT8"/>
<keyword evidence="1" id="KW-0472">Membrane</keyword>
<accession>A0A2S0QAT8</accession>
<keyword evidence="1" id="KW-0812">Transmembrane</keyword>
<evidence type="ECO:0000313" key="2">
    <source>
        <dbReference type="EMBL" id="AVZ31440.1"/>
    </source>
</evidence>
<reference evidence="2 3" key="1">
    <citation type="submission" date="2017-03" db="EMBL/GenBank/DDBJ databases">
        <title>Comparative genomics of the toxic Baltic Sea cyanobacteria Nodularia spumigena UHCC 0039 and its response on varying salinity.</title>
        <authorList>
            <person name="Teikari J.E."/>
        </authorList>
    </citation>
    <scope>NUCLEOTIDE SEQUENCE [LARGE SCALE GENOMIC DNA]</scope>
    <source>
        <strain evidence="2 3">UHCC 0039</strain>
    </source>
</reference>
<dbReference type="EMBL" id="CP020114">
    <property type="protein sequence ID" value="AVZ31440.1"/>
    <property type="molecule type" value="Genomic_DNA"/>
</dbReference>
<feature type="transmembrane region" description="Helical" evidence="1">
    <location>
        <begin position="12"/>
        <end position="30"/>
    </location>
</feature>
<sequence>MLSKKEVLKSLIGKNVFIVVGAVGLLIYTIDRLDQKKYYESKDDFYCKLTQVGEDMFEQ</sequence>
<dbReference type="KEGG" id="nsp:BMF81_04167"/>
<dbReference type="Proteomes" id="UP000244056">
    <property type="component" value="Chromosome"/>
</dbReference>
<protein>
    <submittedName>
        <fullName evidence="2">Uncharacterized protein</fullName>
    </submittedName>
</protein>
<evidence type="ECO:0000256" key="1">
    <source>
        <dbReference type="SAM" id="Phobius"/>
    </source>
</evidence>
<organism evidence="2 3">
    <name type="scientific">Nodularia spumigena UHCC 0039</name>
    <dbReference type="NCBI Taxonomy" id="1914872"/>
    <lineage>
        <taxon>Bacteria</taxon>
        <taxon>Bacillati</taxon>
        <taxon>Cyanobacteriota</taxon>
        <taxon>Cyanophyceae</taxon>
        <taxon>Nostocales</taxon>
        <taxon>Nodulariaceae</taxon>
        <taxon>Nodularia</taxon>
    </lineage>
</organism>
<dbReference type="GeneID" id="78019390"/>
<keyword evidence="1" id="KW-1133">Transmembrane helix</keyword>
<gene>
    <name evidence="2" type="ORF">BMF81_04167</name>
</gene>
<name>A0A2S0QAT8_NODSP</name>
<evidence type="ECO:0000313" key="3">
    <source>
        <dbReference type="Proteomes" id="UP000244056"/>
    </source>
</evidence>
<proteinExistence type="predicted"/>
<dbReference type="RefSeq" id="WP_006198182.1">
    <property type="nucleotide sequence ID" value="NZ_CAWNZE010000001.1"/>
</dbReference>